<proteinExistence type="predicted"/>
<gene>
    <name evidence="4" type="ORF">SNAT2548_LOCUS21964</name>
</gene>
<accession>A0A812QTL9</accession>
<name>A0A812QTL9_9DINO</name>
<evidence type="ECO:0000259" key="3">
    <source>
        <dbReference type="Pfam" id="PF00493"/>
    </source>
</evidence>
<keyword evidence="5" id="KW-1185">Reference proteome</keyword>
<keyword evidence="2" id="KW-0067">ATP-binding</keyword>
<reference evidence="4" key="1">
    <citation type="submission" date="2021-02" db="EMBL/GenBank/DDBJ databases">
        <authorList>
            <person name="Dougan E. K."/>
            <person name="Rhodes N."/>
            <person name="Thang M."/>
            <person name="Chan C."/>
        </authorList>
    </citation>
    <scope>NUCLEOTIDE SEQUENCE</scope>
</reference>
<evidence type="ECO:0000256" key="2">
    <source>
        <dbReference type="ARBA" id="ARBA00022840"/>
    </source>
</evidence>
<dbReference type="InterPro" id="IPR027417">
    <property type="entry name" value="P-loop_NTPase"/>
</dbReference>
<dbReference type="EMBL" id="CAJNDS010002269">
    <property type="protein sequence ID" value="CAE7403623.1"/>
    <property type="molecule type" value="Genomic_DNA"/>
</dbReference>
<dbReference type="Gene3D" id="3.40.50.300">
    <property type="entry name" value="P-loop containing nucleotide triphosphate hydrolases"/>
    <property type="match status" value="1"/>
</dbReference>
<dbReference type="InterPro" id="IPR001208">
    <property type="entry name" value="MCM_dom"/>
</dbReference>
<comment type="caution">
    <text evidence="4">The sequence shown here is derived from an EMBL/GenBank/DDBJ whole genome shotgun (WGS) entry which is preliminary data.</text>
</comment>
<sequence>MSRFDLFFVLQDIRDETQDSNVAKHILAQHFAKEPDTVFRVVAQFVGIGS</sequence>
<protein>
    <recommendedName>
        <fullName evidence="3">MCM C-terminal AAA(+) ATPase domain-containing protein</fullName>
    </recommendedName>
</protein>
<organism evidence="4 5">
    <name type="scientific">Symbiodinium natans</name>
    <dbReference type="NCBI Taxonomy" id="878477"/>
    <lineage>
        <taxon>Eukaryota</taxon>
        <taxon>Sar</taxon>
        <taxon>Alveolata</taxon>
        <taxon>Dinophyceae</taxon>
        <taxon>Suessiales</taxon>
        <taxon>Symbiodiniaceae</taxon>
        <taxon>Symbiodinium</taxon>
    </lineage>
</organism>
<dbReference type="Proteomes" id="UP000604046">
    <property type="component" value="Unassembled WGS sequence"/>
</dbReference>
<dbReference type="GO" id="GO:0005524">
    <property type="term" value="F:ATP binding"/>
    <property type="evidence" value="ECO:0007669"/>
    <property type="project" value="UniProtKB-KW"/>
</dbReference>
<evidence type="ECO:0000256" key="1">
    <source>
        <dbReference type="ARBA" id="ARBA00022741"/>
    </source>
</evidence>
<keyword evidence="1" id="KW-0547">Nucleotide-binding</keyword>
<evidence type="ECO:0000313" key="5">
    <source>
        <dbReference type="Proteomes" id="UP000604046"/>
    </source>
</evidence>
<dbReference type="AlphaFoldDB" id="A0A812QTL9"/>
<feature type="domain" description="MCM C-terminal AAA(+) ATPase" evidence="3">
    <location>
        <begin position="1"/>
        <end position="30"/>
    </location>
</feature>
<dbReference type="GO" id="GO:0003677">
    <property type="term" value="F:DNA binding"/>
    <property type="evidence" value="ECO:0007669"/>
    <property type="project" value="InterPro"/>
</dbReference>
<evidence type="ECO:0000313" key="4">
    <source>
        <dbReference type="EMBL" id="CAE7403623.1"/>
    </source>
</evidence>
<dbReference type="Pfam" id="PF00493">
    <property type="entry name" value="MCM"/>
    <property type="match status" value="1"/>
</dbReference>